<organism evidence="1 2">
    <name type="scientific">Panagrolaimus sp. PS1159</name>
    <dbReference type="NCBI Taxonomy" id="55785"/>
    <lineage>
        <taxon>Eukaryota</taxon>
        <taxon>Metazoa</taxon>
        <taxon>Ecdysozoa</taxon>
        <taxon>Nematoda</taxon>
        <taxon>Chromadorea</taxon>
        <taxon>Rhabditida</taxon>
        <taxon>Tylenchina</taxon>
        <taxon>Panagrolaimomorpha</taxon>
        <taxon>Panagrolaimoidea</taxon>
        <taxon>Panagrolaimidae</taxon>
        <taxon>Panagrolaimus</taxon>
    </lineage>
</organism>
<dbReference type="WBParaSite" id="PS1159_v2.g577.t1">
    <property type="protein sequence ID" value="PS1159_v2.g577.t1"/>
    <property type="gene ID" value="PS1159_v2.g577"/>
</dbReference>
<sequence>MILSKEFYDQCSPTYQKVIDELEEKISELEAQSEEAKNPDEMNENVSQIKAAILKFAQKHLTPKEYWDYCIAQLSDLDFDEYEKQCYEINAIAYQHFYYDKELDMLRNPEGDGDIYLTLMDFQSKYYVDEGDYTADERDISFPHNRLKECFRYIESNASRLPSTKVYKRYEEMKEMYSKIKAAEENVEEWFKLLIEVDNGYFVIDNVEYRLGQTLLDRKLWMLYIEFLKQKEKHEDLLQVYSRYCRFFLDDFDMIGKYKSETIKYGPADLFWSYAFDFEQDENDEDIRRGYKKNSGE</sequence>
<proteinExistence type="predicted"/>
<dbReference type="Proteomes" id="UP000887580">
    <property type="component" value="Unplaced"/>
</dbReference>
<protein>
    <submittedName>
        <fullName evidence="2">Uncharacterized protein</fullName>
    </submittedName>
</protein>
<name>A0AC35GIH3_9BILA</name>
<reference evidence="2" key="1">
    <citation type="submission" date="2022-11" db="UniProtKB">
        <authorList>
            <consortium name="WormBaseParasite"/>
        </authorList>
    </citation>
    <scope>IDENTIFICATION</scope>
</reference>
<evidence type="ECO:0000313" key="2">
    <source>
        <dbReference type="WBParaSite" id="PS1159_v2.g577.t1"/>
    </source>
</evidence>
<accession>A0AC35GIH3</accession>
<evidence type="ECO:0000313" key="1">
    <source>
        <dbReference type="Proteomes" id="UP000887580"/>
    </source>
</evidence>